<feature type="domain" description="Glycoside hydrolase family 2 catalytic" evidence="6">
    <location>
        <begin position="355"/>
        <end position="481"/>
    </location>
</feature>
<dbReference type="Gene3D" id="2.60.40.10">
    <property type="entry name" value="Immunoglobulins"/>
    <property type="match status" value="1"/>
</dbReference>
<dbReference type="InterPro" id="IPR017853">
    <property type="entry name" value="GH"/>
</dbReference>
<evidence type="ECO:0000259" key="7">
    <source>
        <dbReference type="Pfam" id="PF02837"/>
    </source>
</evidence>
<dbReference type="InterPro" id="IPR051913">
    <property type="entry name" value="GH2_Domain-Containing"/>
</dbReference>
<keyword evidence="2 8" id="KW-0378">Hydrolase</keyword>
<gene>
    <name evidence="8" type="primary">cbgA</name>
    <name evidence="8" type="ORF">IMSAGC001_03033</name>
</gene>
<keyword evidence="3 8" id="KW-0326">Glycosidase</keyword>
<dbReference type="InterPro" id="IPR013783">
    <property type="entry name" value="Ig-like_fold"/>
</dbReference>
<dbReference type="GO" id="GO:0005975">
    <property type="term" value="P:carbohydrate metabolic process"/>
    <property type="evidence" value="ECO:0007669"/>
    <property type="project" value="InterPro"/>
</dbReference>
<feature type="domain" description="Glycosyl hydrolases family 2 sugar binding" evidence="7">
    <location>
        <begin position="109"/>
        <end position="179"/>
    </location>
</feature>
<evidence type="ECO:0000313" key="9">
    <source>
        <dbReference type="Proteomes" id="UP000491181"/>
    </source>
</evidence>
<evidence type="ECO:0000256" key="1">
    <source>
        <dbReference type="ARBA" id="ARBA00007401"/>
    </source>
</evidence>
<dbReference type="InterPro" id="IPR036156">
    <property type="entry name" value="Beta-gal/glucu_dom_sf"/>
</dbReference>
<dbReference type="GO" id="GO:0004565">
    <property type="term" value="F:beta-galactosidase activity"/>
    <property type="evidence" value="ECO:0007669"/>
    <property type="project" value="UniProtKB-EC"/>
</dbReference>
<dbReference type="PANTHER" id="PTHR42732">
    <property type="entry name" value="BETA-GALACTOSIDASE"/>
    <property type="match status" value="1"/>
</dbReference>
<dbReference type="Proteomes" id="UP000491181">
    <property type="component" value="Unassembled WGS sequence"/>
</dbReference>
<dbReference type="SUPFAM" id="SSF49303">
    <property type="entry name" value="beta-Galactosidase/glucuronidase domain"/>
    <property type="match status" value="1"/>
</dbReference>
<organism evidence="8 9">
    <name type="scientific">Bacteroides acidifaciens</name>
    <dbReference type="NCBI Taxonomy" id="85831"/>
    <lineage>
        <taxon>Bacteria</taxon>
        <taxon>Pseudomonadati</taxon>
        <taxon>Bacteroidota</taxon>
        <taxon>Bacteroidia</taxon>
        <taxon>Bacteroidales</taxon>
        <taxon>Bacteroidaceae</taxon>
        <taxon>Bacteroides</taxon>
    </lineage>
</organism>
<evidence type="ECO:0000259" key="5">
    <source>
        <dbReference type="Pfam" id="PF00703"/>
    </source>
</evidence>
<dbReference type="Pfam" id="PF00703">
    <property type="entry name" value="Glyco_hydro_2"/>
    <property type="match status" value="1"/>
</dbReference>
<dbReference type="PANTHER" id="PTHR42732:SF2">
    <property type="entry name" value="BETA-MANNOSIDASE"/>
    <property type="match status" value="1"/>
</dbReference>
<proteinExistence type="inferred from homology"/>
<dbReference type="SUPFAM" id="SSF51445">
    <property type="entry name" value="(Trans)glycosidases"/>
    <property type="match status" value="1"/>
</dbReference>
<evidence type="ECO:0000256" key="4">
    <source>
        <dbReference type="SAM" id="SignalP"/>
    </source>
</evidence>
<comment type="similarity">
    <text evidence="1">Belongs to the glycosyl hydrolase 2 family.</text>
</comment>
<dbReference type="EC" id="3.2.1.23" evidence="8"/>
<feature type="signal peptide" evidence="4">
    <location>
        <begin position="1"/>
        <end position="31"/>
    </location>
</feature>
<accession>A0A7J0A628</accession>
<dbReference type="Gene3D" id="3.20.20.80">
    <property type="entry name" value="Glycosidases"/>
    <property type="match status" value="1"/>
</dbReference>
<dbReference type="InterPro" id="IPR008979">
    <property type="entry name" value="Galactose-bd-like_sf"/>
</dbReference>
<evidence type="ECO:0000259" key="6">
    <source>
        <dbReference type="Pfam" id="PF02836"/>
    </source>
</evidence>
<feature type="domain" description="Glycoside hydrolase family 2 immunoglobulin-like beta-sandwich" evidence="5">
    <location>
        <begin position="218"/>
        <end position="312"/>
    </location>
</feature>
<dbReference type="Gene3D" id="2.60.120.260">
    <property type="entry name" value="Galactose-binding domain-like"/>
    <property type="match status" value="1"/>
</dbReference>
<keyword evidence="4" id="KW-0732">Signal</keyword>
<reference evidence="8 9" key="1">
    <citation type="journal article" date="2020" name="Microbiome">
        <title>Single-cell genomics of uncultured bacteria reveals dietary fiber responders in the mouse gut microbiota.</title>
        <authorList>
            <person name="Chijiiwa R."/>
            <person name="Hosokawa M."/>
            <person name="Kogawa M."/>
            <person name="Nishikawa Y."/>
            <person name="Ide K."/>
            <person name="Sakanashi C."/>
            <person name="Takahashi K."/>
            <person name="Takeyama H."/>
        </authorList>
    </citation>
    <scope>NUCLEOTIDE SEQUENCE [LARGE SCALE GENOMIC DNA]</scope>
    <source>
        <strain evidence="8">IMSAGC_001</strain>
    </source>
</reference>
<name>A0A7J0A628_9BACE</name>
<dbReference type="AlphaFoldDB" id="A0A7J0A628"/>
<dbReference type="InterPro" id="IPR006102">
    <property type="entry name" value="Ig-like_GH2"/>
</dbReference>
<dbReference type="InterPro" id="IPR006103">
    <property type="entry name" value="Glyco_hydro_2_cat"/>
</dbReference>
<dbReference type="InterPro" id="IPR006104">
    <property type="entry name" value="Glyco_hydro_2_N"/>
</dbReference>
<dbReference type="SUPFAM" id="SSF49785">
    <property type="entry name" value="Galactose-binding domain-like"/>
    <property type="match status" value="1"/>
</dbReference>
<evidence type="ECO:0000313" key="8">
    <source>
        <dbReference type="EMBL" id="GFH87606.1"/>
    </source>
</evidence>
<evidence type="ECO:0000256" key="2">
    <source>
        <dbReference type="ARBA" id="ARBA00022801"/>
    </source>
</evidence>
<dbReference type="Pfam" id="PF02836">
    <property type="entry name" value="Glyco_hydro_2_C"/>
    <property type="match status" value="1"/>
</dbReference>
<dbReference type="Pfam" id="PF02837">
    <property type="entry name" value="Glyco_hydro_2_N"/>
    <property type="match status" value="1"/>
</dbReference>
<evidence type="ECO:0000256" key="3">
    <source>
        <dbReference type="ARBA" id="ARBA00023295"/>
    </source>
</evidence>
<sequence>MKQRLFMRKNVWLICLGLVCCNLISAQWSPAGNKIKTSWGEKLDPKNVLPEYPRPIMERPEWKNLNGSWNYAITKKGAPVPNVYQGEILVPFAVESSLSGVGKTVGEQQELWYQRTFEIPASWRGRQVLLHFGGVDWQTDVWVNDVKVGRHTGGFAPFSFDITPALNKGANRLVVKVWDPTDRGEQPRGKQVEKPNAIWYTPVTGIWQTVWLEPVGAVHIAQLKTTPDIDKRTVKVDVATNGPSTDKVEVRVLDGNKTVAAGASLGGLPVELSMPENVKLWSPESPSLYDIEVTLYKDGKVADKVKSYTAFRKFSVCKDKSGFTRLQLNNKDYFQFGPLDQGWWPDGLYTAPTDEALVYDLKKIKDFGYNMVRKHIKVEPARWYTHCDRLGLIVWQDMPSGGPSPQWQMREYFNGTEVVRSAVSEANYRKEWKEIMDCLYSYPSIGVWVPFNEAWGQFKTVEIAAWTKEYDPTRLVNPASGGNHYVCGDMLDLHHYPEPNLYLYDPVRPTVLGEYGGIGLALKGHLWLPDKNWGYVQYNTPEEVTKEYRNYANRLLELIKKGFSAAVYTQITDVEGEVNGLITYDRKVIKVNEAIVRSINRKICNALNE</sequence>
<protein>
    <submittedName>
        <fullName evidence="8">Beta-galactosidase</fullName>
        <ecNumber evidence="8">3.2.1.23</ecNumber>
    </submittedName>
</protein>
<comment type="caution">
    <text evidence="8">The sequence shown here is derived from an EMBL/GenBank/DDBJ whole genome shotgun (WGS) entry which is preliminary data.</text>
</comment>
<dbReference type="EMBL" id="BLLS01000106">
    <property type="protein sequence ID" value="GFH87606.1"/>
    <property type="molecule type" value="Genomic_DNA"/>
</dbReference>
<feature type="chain" id="PRO_5029885849" evidence="4">
    <location>
        <begin position="32"/>
        <end position="609"/>
    </location>
</feature>